<keyword evidence="3" id="KW-1185">Reference proteome</keyword>
<feature type="region of interest" description="Disordered" evidence="1">
    <location>
        <begin position="1"/>
        <end position="23"/>
    </location>
</feature>
<dbReference type="Proteomes" id="UP001597046">
    <property type="component" value="Unassembled WGS sequence"/>
</dbReference>
<organism evidence="2 3">
    <name type="scientific">Terrabacter terrigena</name>
    <dbReference type="NCBI Taxonomy" id="574718"/>
    <lineage>
        <taxon>Bacteria</taxon>
        <taxon>Bacillati</taxon>
        <taxon>Actinomycetota</taxon>
        <taxon>Actinomycetes</taxon>
        <taxon>Micrococcales</taxon>
        <taxon>Intrasporangiaceae</taxon>
        <taxon>Terrabacter</taxon>
    </lineage>
</organism>
<sequence>MGIRSWFGLGEPEAPEPVRPGPPTTEQLLEALELIEQQARDGKVPGVVLSRLLRVTRIVRQTLPRLANLGLGSSQGFSVMATVTDYLPVAIGNYLRLPRDWADTRPIAAGKSSVMLLVDQLDLLGTTMDKVYDAVNRADAEAIIIHGAFLEEKFGHASAGGVLGLGPDPVQVTPPPAAGARGAPGASSATGAATTPTSPGRLSPPE</sequence>
<evidence type="ECO:0000256" key="1">
    <source>
        <dbReference type="SAM" id="MobiDB-lite"/>
    </source>
</evidence>
<comment type="caution">
    <text evidence="2">The sequence shown here is derived from an EMBL/GenBank/DDBJ whole genome shotgun (WGS) entry which is preliminary data.</text>
</comment>
<accession>A0ABW3MT12</accession>
<protein>
    <submittedName>
        <fullName evidence="2">Uncharacterized protein</fullName>
    </submittedName>
</protein>
<name>A0ABW3MT12_9MICO</name>
<feature type="compositionally biased region" description="Low complexity" evidence="1">
    <location>
        <begin position="178"/>
        <end position="206"/>
    </location>
</feature>
<evidence type="ECO:0000313" key="2">
    <source>
        <dbReference type="EMBL" id="MFD1053748.1"/>
    </source>
</evidence>
<evidence type="ECO:0000313" key="3">
    <source>
        <dbReference type="Proteomes" id="UP001597046"/>
    </source>
</evidence>
<reference evidence="3" key="1">
    <citation type="journal article" date="2019" name="Int. J. Syst. Evol. Microbiol.">
        <title>The Global Catalogue of Microorganisms (GCM) 10K type strain sequencing project: providing services to taxonomists for standard genome sequencing and annotation.</title>
        <authorList>
            <consortium name="The Broad Institute Genomics Platform"/>
            <consortium name="The Broad Institute Genome Sequencing Center for Infectious Disease"/>
            <person name="Wu L."/>
            <person name="Ma J."/>
        </authorList>
    </citation>
    <scope>NUCLEOTIDE SEQUENCE [LARGE SCALE GENOMIC DNA]</scope>
    <source>
        <strain evidence="3">CCUG 57508</strain>
    </source>
</reference>
<feature type="region of interest" description="Disordered" evidence="1">
    <location>
        <begin position="166"/>
        <end position="206"/>
    </location>
</feature>
<gene>
    <name evidence="2" type="ORF">ACFQ2V_05460</name>
</gene>
<dbReference type="RefSeq" id="WP_386051467.1">
    <property type="nucleotide sequence ID" value="NZ_JBHTKH010000002.1"/>
</dbReference>
<proteinExistence type="predicted"/>
<dbReference type="EMBL" id="JBHTKH010000002">
    <property type="protein sequence ID" value="MFD1053748.1"/>
    <property type="molecule type" value="Genomic_DNA"/>
</dbReference>